<dbReference type="InterPro" id="IPR036005">
    <property type="entry name" value="Creatinase/aminopeptidase-like"/>
</dbReference>
<keyword evidence="1" id="KW-0645">Protease</keyword>
<gene>
    <name evidence="1" type="ORF">NS965_16530</name>
</gene>
<dbReference type="EMBL" id="JANLFC010000053">
    <property type="protein sequence ID" value="MCR4449994.1"/>
    <property type="molecule type" value="Genomic_DNA"/>
</dbReference>
<accession>A0AAW5M9Q9</accession>
<evidence type="ECO:0000313" key="1">
    <source>
        <dbReference type="EMBL" id="MCR4449994.1"/>
    </source>
</evidence>
<sequence length="43" mass="4887">WTVTTKDGGDSAQWEHTLLVTEDGCEVLTLRPDDTIDRFIKHS</sequence>
<dbReference type="EC" id="3.4.11.18" evidence="1"/>
<dbReference type="Gene3D" id="3.90.230.10">
    <property type="entry name" value="Creatinase/methionine aminopeptidase superfamily"/>
    <property type="match status" value="1"/>
</dbReference>
<name>A0AAW5M9Q9_AERVE</name>
<dbReference type="GO" id="GO:0004239">
    <property type="term" value="F:initiator methionyl aminopeptidase activity"/>
    <property type="evidence" value="ECO:0007669"/>
    <property type="project" value="UniProtKB-EC"/>
</dbReference>
<evidence type="ECO:0000313" key="2">
    <source>
        <dbReference type="Proteomes" id="UP001204061"/>
    </source>
</evidence>
<organism evidence="1 2">
    <name type="scientific">Aeromonas veronii</name>
    <dbReference type="NCBI Taxonomy" id="654"/>
    <lineage>
        <taxon>Bacteria</taxon>
        <taxon>Pseudomonadati</taxon>
        <taxon>Pseudomonadota</taxon>
        <taxon>Gammaproteobacteria</taxon>
        <taxon>Aeromonadales</taxon>
        <taxon>Aeromonadaceae</taxon>
        <taxon>Aeromonas</taxon>
    </lineage>
</organism>
<reference evidence="1" key="1">
    <citation type="submission" date="2022-08" db="EMBL/GenBank/DDBJ databases">
        <title>A global survey of hypervirulent Aeromonas hydrophila identified this emerging pathogen in farmed fish in the lower Mekong River basin.</title>
        <authorList>
            <person name="Xu T."/>
            <person name="Rasmussen-Ivey C.R."/>
            <person name="Moen F.S."/>
            <person name="Fernandez Bravo A."/>
            <person name="Lamy B."/>
            <person name="Beaz-Hidalgo R."/>
            <person name="Khan C.D."/>
            <person name="Castro Escarpulli G."/>
            <person name="Yasin I.S.M."/>
            <person name="Figueras M.J."/>
            <person name="Azzam Sayuti M."/>
            <person name="Karim M.M."/>
            <person name="Alam K.M."/>
            <person name="Le T.T.T."/>
            <person name="Thao N.H.P."/>
            <person name="Addo S."/>
            <person name="Duodu S."/>
            <person name="Ali S."/>
            <person name="Mey S."/>
            <person name="Somony T."/>
            <person name="Liles M.R."/>
        </authorList>
    </citation>
    <scope>NUCLEOTIDE SEQUENCE</scope>
    <source>
        <strain evidence="1">0.14</strain>
    </source>
</reference>
<dbReference type="SUPFAM" id="SSF55920">
    <property type="entry name" value="Creatinase/aminopeptidase"/>
    <property type="match status" value="1"/>
</dbReference>
<keyword evidence="1" id="KW-0378">Hydrolase</keyword>
<dbReference type="AlphaFoldDB" id="A0AAW5M9Q9"/>
<comment type="caution">
    <text evidence="1">The sequence shown here is derived from an EMBL/GenBank/DDBJ whole genome shotgun (WGS) entry which is preliminary data.</text>
</comment>
<proteinExistence type="predicted"/>
<protein>
    <submittedName>
        <fullName evidence="1">Type I methionyl aminopeptidase</fullName>
        <ecNumber evidence="1">3.4.11.18</ecNumber>
    </submittedName>
</protein>
<dbReference type="Proteomes" id="UP001204061">
    <property type="component" value="Unassembled WGS sequence"/>
</dbReference>
<keyword evidence="1" id="KW-0031">Aminopeptidase</keyword>
<feature type="non-terminal residue" evidence="1">
    <location>
        <position position="1"/>
    </location>
</feature>